<proteinExistence type="inferred from homology"/>
<gene>
    <name evidence="12" type="primary">MSH3_2</name>
    <name evidence="12" type="ORF">H4R20_004891</name>
</gene>
<keyword evidence="5" id="KW-0067">ATP-binding</keyword>
<feature type="region of interest" description="Disordered" evidence="10">
    <location>
        <begin position="1"/>
        <end position="119"/>
    </location>
</feature>
<keyword evidence="13" id="KW-1185">Reference proteome</keyword>
<evidence type="ECO:0000256" key="1">
    <source>
        <dbReference type="ARBA" id="ARBA00007094"/>
    </source>
</evidence>
<feature type="compositionally biased region" description="Low complexity" evidence="10">
    <location>
        <begin position="99"/>
        <end position="109"/>
    </location>
</feature>
<accession>A0A9W8HZ14</accession>
<dbReference type="AlphaFoldDB" id="A0A9W8HZ14"/>
<evidence type="ECO:0000313" key="12">
    <source>
        <dbReference type="EMBL" id="KAJ2798243.1"/>
    </source>
</evidence>
<evidence type="ECO:0000256" key="6">
    <source>
        <dbReference type="ARBA" id="ARBA00023125"/>
    </source>
</evidence>
<comment type="subunit">
    <text evidence="8">Heterodimer consisting of MSH2-MSH3 (MutS beta). Forms a ternary complex with MutL alpha (MLH1-PMS1).</text>
</comment>
<evidence type="ECO:0000259" key="11">
    <source>
        <dbReference type="Pfam" id="PF01624"/>
    </source>
</evidence>
<keyword evidence="4" id="KW-0227">DNA damage</keyword>
<evidence type="ECO:0000256" key="8">
    <source>
        <dbReference type="ARBA" id="ARBA00025902"/>
    </source>
</evidence>
<feature type="domain" description="DNA mismatch repair protein MutS-like N-terminal" evidence="11">
    <location>
        <begin position="132"/>
        <end position="243"/>
    </location>
</feature>
<keyword evidence="6" id="KW-0238">DNA-binding</keyword>
<evidence type="ECO:0000256" key="7">
    <source>
        <dbReference type="ARBA" id="ARBA00023204"/>
    </source>
</evidence>
<dbReference type="GO" id="GO:0006298">
    <property type="term" value="P:mismatch repair"/>
    <property type="evidence" value="ECO:0007669"/>
    <property type="project" value="InterPro"/>
</dbReference>
<keyword evidence="7" id="KW-0234">DNA repair</keyword>
<dbReference type="Pfam" id="PF01624">
    <property type="entry name" value="MutS_I"/>
    <property type="match status" value="1"/>
</dbReference>
<organism evidence="12 13">
    <name type="scientific">Coemansia guatemalensis</name>
    <dbReference type="NCBI Taxonomy" id="2761395"/>
    <lineage>
        <taxon>Eukaryota</taxon>
        <taxon>Fungi</taxon>
        <taxon>Fungi incertae sedis</taxon>
        <taxon>Zoopagomycota</taxon>
        <taxon>Kickxellomycotina</taxon>
        <taxon>Kickxellomycetes</taxon>
        <taxon>Kickxellales</taxon>
        <taxon>Kickxellaceae</taxon>
        <taxon>Coemansia</taxon>
    </lineage>
</organism>
<dbReference type="Gene3D" id="3.40.1170.10">
    <property type="entry name" value="DNA repair protein MutS, domain I"/>
    <property type="match status" value="1"/>
</dbReference>
<name>A0A9W8HZ14_9FUNG</name>
<sequence length="244" mass="26068">MGQAKRVQASLSSFFKRTTQETGDSNGQTPKQKRRRTAGGSSSSSSSRSDSEADSEAEQRTGLHAGTGGQGQSSGQTAVRAVADAEGLKERVQRRAREGAAAGTAVSAGAGSGTLEETEEQLVRRRAGVRYTPLEEQVLEAKQQYADTVLVVEVGYKFRFFGEDARIAARVLGIMCTRANNFYNASIPAPRLMVHVRRLVHAGFKVGVMRQTETAALKAASEGRGAPFGRRVAEVFTAGTLVED</sequence>
<evidence type="ECO:0000313" key="13">
    <source>
        <dbReference type="Proteomes" id="UP001140094"/>
    </source>
</evidence>
<feature type="compositionally biased region" description="Polar residues" evidence="10">
    <location>
        <begin position="9"/>
        <end position="30"/>
    </location>
</feature>
<evidence type="ECO:0000256" key="2">
    <source>
        <dbReference type="ARBA" id="ARBA00022151"/>
    </source>
</evidence>
<comment type="caution">
    <text evidence="12">The sequence shown here is derived from an EMBL/GenBank/DDBJ whole genome shotgun (WGS) entry which is preliminary data.</text>
</comment>
<dbReference type="InterPro" id="IPR007695">
    <property type="entry name" value="DNA_mismatch_repair_MutS-lik_N"/>
</dbReference>
<keyword evidence="3" id="KW-0547">Nucleotide-binding</keyword>
<dbReference type="GO" id="GO:0005524">
    <property type="term" value="F:ATP binding"/>
    <property type="evidence" value="ECO:0007669"/>
    <property type="project" value="UniProtKB-KW"/>
</dbReference>
<protein>
    <recommendedName>
        <fullName evidence="2 9">DNA mismatch repair protein MSH3</fullName>
    </recommendedName>
    <alternativeName>
        <fullName evidence="2 9">DNA mismatch repair protein MSH3</fullName>
    </alternativeName>
</protein>
<evidence type="ECO:0000256" key="3">
    <source>
        <dbReference type="ARBA" id="ARBA00022741"/>
    </source>
</evidence>
<evidence type="ECO:0000256" key="10">
    <source>
        <dbReference type="SAM" id="MobiDB-lite"/>
    </source>
</evidence>
<dbReference type="Proteomes" id="UP001140094">
    <property type="component" value="Unassembled WGS sequence"/>
</dbReference>
<dbReference type="FunFam" id="3.40.1170.10:FF:000004">
    <property type="entry name" value="DNA mismatch repair protein"/>
    <property type="match status" value="1"/>
</dbReference>
<dbReference type="InterPro" id="IPR016151">
    <property type="entry name" value="DNA_mismatch_repair_MutS_N"/>
</dbReference>
<dbReference type="OrthoDB" id="10252754at2759"/>
<evidence type="ECO:0000256" key="9">
    <source>
        <dbReference type="ARBA" id="ARBA00073774"/>
    </source>
</evidence>
<comment type="similarity">
    <text evidence="1">Belongs to the DNA mismatch repair MutS family. MSH3 subfamily.</text>
</comment>
<reference evidence="12" key="1">
    <citation type="submission" date="2022-07" db="EMBL/GenBank/DDBJ databases">
        <title>Phylogenomic reconstructions and comparative analyses of Kickxellomycotina fungi.</title>
        <authorList>
            <person name="Reynolds N.K."/>
            <person name="Stajich J.E."/>
            <person name="Barry K."/>
            <person name="Grigoriev I.V."/>
            <person name="Crous P."/>
            <person name="Smith M.E."/>
        </authorList>
    </citation>
    <scope>NUCLEOTIDE SEQUENCE</scope>
    <source>
        <strain evidence="12">NRRL 1565</strain>
    </source>
</reference>
<dbReference type="EMBL" id="JANBUO010001444">
    <property type="protein sequence ID" value="KAJ2798243.1"/>
    <property type="molecule type" value="Genomic_DNA"/>
</dbReference>
<evidence type="ECO:0000256" key="4">
    <source>
        <dbReference type="ARBA" id="ARBA00022763"/>
    </source>
</evidence>
<evidence type="ECO:0000256" key="5">
    <source>
        <dbReference type="ARBA" id="ARBA00022840"/>
    </source>
</evidence>
<feature type="non-terminal residue" evidence="12">
    <location>
        <position position="244"/>
    </location>
</feature>
<dbReference type="SUPFAM" id="SSF55271">
    <property type="entry name" value="DNA repair protein MutS, domain I"/>
    <property type="match status" value="1"/>
</dbReference>
<dbReference type="GO" id="GO:0030983">
    <property type="term" value="F:mismatched DNA binding"/>
    <property type="evidence" value="ECO:0007669"/>
    <property type="project" value="InterPro"/>
</dbReference>
<feature type="compositionally biased region" description="Basic and acidic residues" evidence="10">
    <location>
        <begin position="86"/>
        <end position="98"/>
    </location>
</feature>